<evidence type="ECO:0000256" key="1">
    <source>
        <dbReference type="ARBA" id="ARBA00023015"/>
    </source>
</evidence>
<dbReference type="InterPro" id="IPR039536">
    <property type="entry name" value="TetR_C_Proteobacteria"/>
</dbReference>
<feature type="domain" description="HTH tetR-type" evidence="5">
    <location>
        <begin position="13"/>
        <end position="73"/>
    </location>
</feature>
<dbReference type="SUPFAM" id="SSF48498">
    <property type="entry name" value="Tetracyclin repressor-like, C-terminal domain"/>
    <property type="match status" value="1"/>
</dbReference>
<evidence type="ECO:0000256" key="3">
    <source>
        <dbReference type="ARBA" id="ARBA00023163"/>
    </source>
</evidence>
<evidence type="ECO:0000313" key="6">
    <source>
        <dbReference type="EMBL" id="MBB3762999.1"/>
    </source>
</evidence>
<organism evidence="6 7">
    <name type="scientific">Sphingomicrobium lutaoense</name>
    <dbReference type="NCBI Taxonomy" id="515949"/>
    <lineage>
        <taxon>Bacteria</taxon>
        <taxon>Pseudomonadati</taxon>
        <taxon>Pseudomonadota</taxon>
        <taxon>Alphaproteobacteria</taxon>
        <taxon>Sphingomonadales</taxon>
        <taxon>Sphingomonadaceae</taxon>
        <taxon>Sphingomicrobium</taxon>
    </lineage>
</organism>
<dbReference type="Gene3D" id="1.10.357.10">
    <property type="entry name" value="Tetracycline Repressor, domain 2"/>
    <property type="match status" value="1"/>
</dbReference>
<dbReference type="GO" id="GO:0003700">
    <property type="term" value="F:DNA-binding transcription factor activity"/>
    <property type="evidence" value="ECO:0007669"/>
    <property type="project" value="TreeGrafter"/>
</dbReference>
<dbReference type="InterPro" id="IPR001647">
    <property type="entry name" value="HTH_TetR"/>
</dbReference>
<evidence type="ECO:0000256" key="2">
    <source>
        <dbReference type="ARBA" id="ARBA00023125"/>
    </source>
</evidence>
<dbReference type="InterPro" id="IPR050109">
    <property type="entry name" value="HTH-type_TetR-like_transc_reg"/>
</dbReference>
<dbReference type="Gene3D" id="1.10.10.60">
    <property type="entry name" value="Homeodomain-like"/>
    <property type="match status" value="1"/>
</dbReference>
<keyword evidence="7" id="KW-1185">Reference proteome</keyword>
<evidence type="ECO:0000256" key="4">
    <source>
        <dbReference type="PROSITE-ProRule" id="PRU00335"/>
    </source>
</evidence>
<keyword evidence="2 4" id="KW-0238">DNA-binding</keyword>
<feature type="DNA-binding region" description="H-T-H motif" evidence="4">
    <location>
        <begin position="36"/>
        <end position="55"/>
    </location>
</feature>
<dbReference type="Pfam" id="PF14246">
    <property type="entry name" value="TetR_C_7"/>
    <property type="match status" value="1"/>
</dbReference>
<comment type="caution">
    <text evidence="6">The sequence shown here is derived from an EMBL/GenBank/DDBJ whole genome shotgun (WGS) entry which is preliminary data.</text>
</comment>
<dbReference type="Proteomes" id="UP000578569">
    <property type="component" value="Unassembled WGS sequence"/>
</dbReference>
<reference evidence="6 7" key="1">
    <citation type="submission" date="2020-08" db="EMBL/GenBank/DDBJ databases">
        <title>Genomic Encyclopedia of Type Strains, Phase IV (KMG-IV): sequencing the most valuable type-strain genomes for metagenomic binning, comparative biology and taxonomic classification.</title>
        <authorList>
            <person name="Goeker M."/>
        </authorList>
    </citation>
    <scope>NUCLEOTIDE SEQUENCE [LARGE SCALE GENOMIC DNA]</scope>
    <source>
        <strain evidence="6 7">DSM 24194</strain>
    </source>
</reference>
<dbReference type="Pfam" id="PF00440">
    <property type="entry name" value="TetR_N"/>
    <property type="match status" value="1"/>
</dbReference>
<dbReference type="InterPro" id="IPR036271">
    <property type="entry name" value="Tet_transcr_reg_TetR-rel_C_sf"/>
</dbReference>
<sequence length="205" mass="22600">MSNPAVKRRPSSKAKRQAIIEAAGAAFFDMGYEAASIEAIAAEAGVSKVTVYNHFGGKPALLKAAVEHECAKLRDFMLADDDQYGCLRERLTALGHRFNAFLARPRMVQFERRIAAETERDPAIGECFLDAGPRRMHEALTALMARAHERGEIRVEDPALAAEQFASMCKGFGDLERRFSGCSDPEVADRRVDAAVDMFMKAYAP</sequence>
<name>A0A839YUU1_9SPHN</name>
<dbReference type="PANTHER" id="PTHR30055">
    <property type="entry name" value="HTH-TYPE TRANSCRIPTIONAL REGULATOR RUTR"/>
    <property type="match status" value="1"/>
</dbReference>
<evidence type="ECO:0000313" key="7">
    <source>
        <dbReference type="Proteomes" id="UP000578569"/>
    </source>
</evidence>
<keyword evidence="3" id="KW-0804">Transcription</keyword>
<dbReference type="AlphaFoldDB" id="A0A839YUU1"/>
<dbReference type="GO" id="GO:0000976">
    <property type="term" value="F:transcription cis-regulatory region binding"/>
    <property type="evidence" value="ECO:0007669"/>
    <property type="project" value="TreeGrafter"/>
</dbReference>
<dbReference type="PROSITE" id="PS50977">
    <property type="entry name" value="HTH_TETR_2"/>
    <property type="match status" value="1"/>
</dbReference>
<proteinExistence type="predicted"/>
<evidence type="ECO:0000259" key="5">
    <source>
        <dbReference type="PROSITE" id="PS50977"/>
    </source>
</evidence>
<dbReference type="EMBL" id="JACICF010000001">
    <property type="protein sequence ID" value="MBB3762999.1"/>
    <property type="molecule type" value="Genomic_DNA"/>
</dbReference>
<protein>
    <submittedName>
        <fullName evidence="6">TetR/AcrR family transcriptional repressor of mexJK operon</fullName>
    </submittedName>
</protein>
<dbReference type="InterPro" id="IPR009057">
    <property type="entry name" value="Homeodomain-like_sf"/>
</dbReference>
<keyword evidence="1" id="KW-0805">Transcription regulation</keyword>
<dbReference type="PRINTS" id="PR00455">
    <property type="entry name" value="HTHTETR"/>
</dbReference>
<accession>A0A839YUU1</accession>
<dbReference type="FunFam" id="1.10.10.60:FF:000141">
    <property type="entry name" value="TetR family transcriptional regulator"/>
    <property type="match status" value="1"/>
</dbReference>
<dbReference type="RefSeq" id="WP_183932338.1">
    <property type="nucleotide sequence ID" value="NZ_JACICF010000001.1"/>
</dbReference>
<dbReference type="PANTHER" id="PTHR30055:SF146">
    <property type="entry name" value="HTH-TYPE TRANSCRIPTIONAL DUAL REGULATOR CECR"/>
    <property type="match status" value="1"/>
</dbReference>
<gene>
    <name evidence="6" type="ORF">FHS50_000022</name>
</gene>
<dbReference type="SUPFAM" id="SSF46689">
    <property type="entry name" value="Homeodomain-like"/>
    <property type="match status" value="1"/>
</dbReference>